<feature type="compositionally biased region" description="Pro residues" evidence="1">
    <location>
        <begin position="55"/>
        <end position="64"/>
    </location>
</feature>
<evidence type="ECO:0000313" key="3">
    <source>
        <dbReference type="Proteomes" id="UP000318416"/>
    </source>
</evidence>
<gene>
    <name evidence="2" type="ORF">FB465_3054</name>
</gene>
<accession>A0A561EQW1</accession>
<feature type="region of interest" description="Disordered" evidence="1">
    <location>
        <begin position="36"/>
        <end position="66"/>
    </location>
</feature>
<dbReference type="Proteomes" id="UP000318416">
    <property type="component" value="Unassembled WGS sequence"/>
</dbReference>
<feature type="region of interest" description="Disordered" evidence="1">
    <location>
        <begin position="359"/>
        <end position="396"/>
    </location>
</feature>
<sequence>MPIAEDPEPRPSDGPQDDPFAGLVLDEEFVRAATVKEQSGRARMLAAKWKREPPEPTWPELPTPPRKRRGFLARIGRGWQTWLIVACVCGLALLGLRLGDDGKTSLAQPVRTPGSASPSAAPPSAAPGTPTQDHPWDGSPALTWSDGAEGITLPEARAVGVFDKDEVAAQLKAVKDFLVLANVDPRTVAGGTPQAALDLLNVNSRQYVEKALAAPSKDHDPTNYLSRFNPRLAIPVTDTVKVHSTVTFEENGEKGMVVHTDVTFVYALRPGPDAGKSPGASPRGTAPAGGGSGGAKPVSWSAGKDTLVEREIVRRVQDFRFDNPARYDVNPRKLSFGEGHSDFGNNVCEMGSGFLETDFPLPGSGTGRPSDGTTTDPYDYNKPLEKHSGCGTISRS</sequence>
<dbReference type="AlphaFoldDB" id="A0A561EQW1"/>
<feature type="compositionally biased region" description="Low complexity" evidence="1">
    <location>
        <begin position="277"/>
        <end position="286"/>
    </location>
</feature>
<feature type="region of interest" description="Disordered" evidence="1">
    <location>
        <begin position="273"/>
        <end position="302"/>
    </location>
</feature>
<keyword evidence="3" id="KW-1185">Reference proteome</keyword>
<dbReference type="OrthoDB" id="3419910at2"/>
<evidence type="ECO:0000313" key="2">
    <source>
        <dbReference type="EMBL" id="TWE18007.1"/>
    </source>
</evidence>
<name>A0A561EQW1_9ACTN</name>
<protein>
    <submittedName>
        <fullName evidence="2">Uncharacterized protein</fullName>
    </submittedName>
</protein>
<dbReference type="EMBL" id="VIVR01000001">
    <property type="protein sequence ID" value="TWE18007.1"/>
    <property type="molecule type" value="Genomic_DNA"/>
</dbReference>
<evidence type="ECO:0000256" key="1">
    <source>
        <dbReference type="SAM" id="MobiDB-lite"/>
    </source>
</evidence>
<feature type="region of interest" description="Disordered" evidence="1">
    <location>
        <begin position="1"/>
        <end position="21"/>
    </location>
</feature>
<dbReference type="RefSeq" id="WP_145791052.1">
    <property type="nucleotide sequence ID" value="NZ_BAAABR010000029.1"/>
</dbReference>
<comment type="caution">
    <text evidence="2">The sequence shown here is derived from an EMBL/GenBank/DDBJ whole genome shotgun (WGS) entry which is preliminary data.</text>
</comment>
<organism evidence="2 3">
    <name type="scientific">Kitasatospora atroaurantiaca</name>
    <dbReference type="NCBI Taxonomy" id="285545"/>
    <lineage>
        <taxon>Bacteria</taxon>
        <taxon>Bacillati</taxon>
        <taxon>Actinomycetota</taxon>
        <taxon>Actinomycetes</taxon>
        <taxon>Kitasatosporales</taxon>
        <taxon>Streptomycetaceae</taxon>
        <taxon>Kitasatospora</taxon>
    </lineage>
</organism>
<reference evidence="2 3" key="1">
    <citation type="submission" date="2019-06" db="EMBL/GenBank/DDBJ databases">
        <title>Sequencing the genomes of 1000 actinobacteria strains.</title>
        <authorList>
            <person name="Klenk H.-P."/>
        </authorList>
    </citation>
    <scope>NUCLEOTIDE SEQUENCE [LARGE SCALE GENOMIC DNA]</scope>
    <source>
        <strain evidence="2 3">DSM 41649</strain>
    </source>
</reference>
<feature type="region of interest" description="Disordered" evidence="1">
    <location>
        <begin position="107"/>
        <end position="147"/>
    </location>
</feature>
<proteinExistence type="predicted"/>